<dbReference type="WBParaSite" id="GPLIN_001045200">
    <property type="protein sequence ID" value="GPLIN_001045200"/>
    <property type="gene ID" value="GPLIN_001045200"/>
</dbReference>
<sequence length="89" mass="10128">MWNLMPNSKNYVKSSNKWRVEMQRTRSARSLSEHADACNVKVQTCKERLGLWLELGRNFTVGASGCNAAIRFAGRFLLKKAGLDFDHLP</sequence>
<keyword evidence="1" id="KW-1185">Reference proteome</keyword>
<organism evidence="1 2">
    <name type="scientific">Globodera pallida</name>
    <name type="common">Potato cyst nematode worm</name>
    <name type="synonym">Heterodera pallida</name>
    <dbReference type="NCBI Taxonomy" id="36090"/>
    <lineage>
        <taxon>Eukaryota</taxon>
        <taxon>Metazoa</taxon>
        <taxon>Ecdysozoa</taxon>
        <taxon>Nematoda</taxon>
        <taxon>Chromadorea</taxon>
        <taxon>Rhabditida</taxon>
        <taxon>Tylenchina</taxon>
        <taxon>Tylenchomorpha</taxon>
        <taxon>Tylenchoidea</taxon>
        <taxon>Heteroderidae</taxon>
        <taxon>Heteroderinae</taxon>
        <taxon>Globodera</taxon>
    </lineage>
</organism>
<evidence type="ECO:0000313" key="2">
    <source>
        <dbReference type="WBParaSite" id="GPLIN_001045200"/>
    </source>
</evidence>
<accession>A0A183CC51</accession>
<name>A0A183CC51_GLOPA</name>
<evidence type="ECO:0000313" key="1">
    <source>
        <dbReference type="Proteomes" id="UP000050741"/>
    </source>
</evidence>
<reference evidence="1" key="2">
    <citation type="submission" date="2014-05" db="EMBL/GenBank/DDBJ databases">
        <title>The genome and life-stage specific transcriptomes of Globodera pallida elucidate key aspects of plant parasitism by a cyst nematode.</title>
        <authorList>
            <person name="Cotton J.A."/>
            <person name="Lilley C.J."/>
            <person name="Jones L.M."/>
            <person name="Kikuchi T."/>
            <person name="Reid A.J."/>
            <person name="Thorpe P."/>
            <person name="Tsai I.J."/>
            <person name="Beasley H."/>
            <person name="Blok V."/>
            <person name="Cock P.J.A."/>
            <person name="Van den Akker S.E."/>
            <person name="Holroyd N."/>
            <person name="Hunt M."/>
            <person name="Mantelin S."/>
            <person name="Naghra H."/>
            <person name="Pain A."/>
            <person name="Palomares-Rius J.E."/>
            <person name="Zarowiecki M."/>
            <person name="Berriman M."/>
            <person name="Jones J.T."/>
            <person name="Urwin P.E."/>
        </authorList>
    </citation>
    <scope>NUCLEOTIDE SEQUENCE [LARGE SCALE GENOMIC DNA]</scope>
    <source>
        <strain evidence="1">Lindley</strain>
    </source>
</reference>
<dbReference type="Proteomes" id="UP000050741">
    <property type="component" value="Unassembled WGS sequence"/>
</dbReference>
<dbReference type="AlphaFoldDB" id="A0A183CC51"/>
<reference evidence="1" key="1">
    <citation type="submission" date="2013-12" db="EMBL/GenBank/DDBJ databases">
        <authorList>
            <person name="Aslett M."/>
        </authorList>
    </citation>
    <scope>NUCLEOTIDE SEQUENCE [LARGE SCALE GENOMIC DNA]</scope>
    <source>
        <strain evidence="1">Lindley</strain>
    </source>
</reference>
<reference evidence="2" key="3">
    <citation type="submission" date="2016-06" db="UniProtKB">
        <authorList>
            <consortium name="WormBaseParasite"/>
        </authorList>
    </citation>
    <scope>IDENTIFICATION</scope>
</reference>
<protein>
    <submittedName>
        <fullName evidence="2">HTH_Tnp_IS630 domain-containing protein</fullName>
    </submittedName>
</protein>
<proteinExistence type="predicted"/>